<keyword evidence="10 13" id="KW-0326">Glycosidase</keyword>
<name>A0A9N9MFE3_9CUCU</name>
<dbReference type="Pfam" id="PF00295">
    <property type="entry name" value="Glyco_hydro_28"/>
    <property type="match status" value="1"/>
</dbReference>
<evidence type="ECO:0000313" key="15">
    <source>
        <dbReference type="EMBL" id="CAG9760825.1"/>
    </source>
</evidence>
<dbReference type="InterPro" id="IPR050434">
    <property type="entry name" value="Glycosyl_hydrlase_28"/>
</dbReference>
<dbReference type="SMART" id="SM00710">
    <property type="entry name" value="PbH1"/>
    <property type="match status" value="4"/>
</dbReference>
<evidence type="ECO:0000313" key="16">
    <source>
        <dbReference type="Proteomes" id="UP001152799"/>
    </source>
</evidence>
<evidence type="ECO:0000256" key="6">
    <source>
        <dbReference type="ARBA" id="ARBA00022737"/>
    </source>
</evidence>
<accession>A0A9N9MFE3</accession>
<dbReference type="Proteomes" id="UP001152799">
    <property type="component" value="Chromosome 1"/>
</dbReference>
<evidence type="ECO:0000256" key="2">
    <source>
        <dbReference type="ARBA" id="ARBA00008834"/>
    </source>
</evidence>
<evidence type="ECO:0000256" key="5">
    <source>
        <dbReference type="ARBA" id="ARBA00022729"/>
    </source>
</evidence>
<evidence type="ECO:0000256" key="11">
    <source>
        <dbReference type="ARBA" id="ARBA00023316"/>
    </source>
</evidence>
<keyword evidence="6" id="KW-0677">Repeat</keyword>
<evidence type="ECO:0000256" key="8">
    <source>
        <dbReference type="ARBA" id="ARBA00023157"/>
    </source>
</evidence>
<evidence type="ECO:0000256" key="7">
    <source>
        <dbReference type="ARBA" id="ARBA00022801"/>
    </source>
</evidence>
<dbReference type="SUPFAM" id="SSF51126">
    <property type="entry name" value="Pectin lyase-like"/>
    <property type="match status" value="1"/>
</dbReference>
<evidence type="ECO:0000256" key="12">
    <source>
        <dbReference type="ARBA" id="ARBA00034074"/>
    </source>
</evidence>
<dbReference type="PANTHER" id="PTHR31884">
    <property type="entry name" value="POLYGALACTURONASE"/>
    <property type="match status" value="1"/>
</dbReference>
<dbReference type="InterPro" id="IPR012334">
    <property type="entry name" value="Pectin_lyas_fold"/>
</dbReference>
<dbReference type="EC" id="3.2.1.15" evidence="3"/>
<dbReference type="GO" id="GO:0045490">
    <property type="term" value="P:pectin catabolic process"/>
    <property type="evidence" value="ECO:0007669"/>
    <property type="project" value="TreeGrafter"/>
</dbReference>
<evidence type="ECO:0000256" key="14">
    <source>
        <dbReference type="SAM" id="SignalP"/>
    </source>
</evidence>
<organism evidence="15 16">
    <name type="scientific">Ceutorhynchus assimilis</name>
    <name type="common">cabbage seed weevil</name>
    <dbReference type="NCBI Taxonomy" id="467358"/>
    <lineage>
        <taxon>Eukaryota</taxon>
        <taxon>Metazoa</taxon>
        <taxon>Ecdysozoa</taxon>
        <taxon>Arthropoda</taxon>
        <taxon>Hexapoda</taxon>
        <taxon>Insecta</taxon>
        <taxon>Pterygota</taxon>
        <taxon>Neoptera</taxon>
        <taxon>Endopterygota</taxon>
        <taxon>Coleoptera</taxon>
        <taxon>Polyphaga</taxon>
        <taxon>Cucujiformia</taxon>
        <taxon>Curculionidae</taxon>
        <taxon>Ceutorhynchinae</taxon>
        <taxon>Ceutorhynchus</taxon>
    </lineage>
</organism>
<feature type="chain" id="PRO_5040484764" description="endo-polygalacturonase" evidence="14">
    <location>
        <begin position="22"/>
        <end position="369"/>
    </location>
</feature>
<dbReference type="GO" id="GO:0004650">
    <property type="term" value="F:polygalacturonase activity"/>
    <property type="evidence" value="ECO:0007669"/>
    <property type="project" value="UniProtKB-EC"/>
</dbReference>
<dbReference type="GO" id="GO:0005576">
    <property type="term" value="C:extracellular region"/>
    <property type="evidence" value="ECO:0007669"/>
    <property type="project" value="UniProtKB-SubCell"/>
</dbReference>
<evidence type="ECO:0000256" key="4">
    <source>
        <dbReference type="ARBA" id="ARBA00022525"/>
    </source>
</evidence>
<keyword evidence="4" id="KW-0964">Secreted</keyword>
<gene>
    <name evidence="15" type="ORF">CEUTPL_LOCUS1546</name>
</gene>
<reference evidence="15" key="1">
    <citation type="submission" date="2022-01" db="EMBL/GenBank/DDBJ databases">
        <authorList>
            <person name="King R."/>
        </authorList>
    </citation>
    <scope>NUCLEOTIDE SEQUENCE</scope>
</reference>
<proteinExistence type="inferred from homology"/>
<evidence type="ECO:0000256" key="9">
    <source>
        <dbReference type="ARBA" id="ARBA00023180"/>
    </source>
</evidence>
<keyword evidence="7 13" id="KW-0378">Hydrolase</keyword>
<sequence length="369" mass="41370">MFRTLHYILVFSFIIFKQLFADDCLVTKFEQVFDATRNCDDISIVNLTVPSGNTLKLNLTDGARVVFKGKTTFEYSYPWRGPLVTINGTRLTIEGEDGHIFDGQGQYYWDGLGDHGVLKPQFFTVQTFHSVMKNIYVLNSPHDVLQITNSDNVTYFNWFINDTAGNEDVAPKGKYGKNTDAFDIWNSTHVLIHDSVVYNQDDCVAIRCGSDITVHDMECYGTHGLSISVGFSNDSIKDNPLNTLSNVHISNSIVHGGENVIHIKTHNEGGYGIIENVTYENLDVKDVKNYGIFIEQNYPSHGEPLDNVPIKNLKILNIWGNVEPNAIAVSVVCAEDGCDNWHWQNIGLKGSKKNNKCNYKPIGTTVCDN</sequence>
<keyword evidence="16" id="KW-1185">Reference proteome</keyword>
<comment type="subcellular location">
    <subcellularLocation>
        <location evidence="1">Secreted</location>
    </subcellularLocation>
</comment>
<dbReference type="InterPro" id="IPR006626">
    <property type="entry name" value="PbH1"/>
</dbReference>
<evidence type="ECO:0000256" key="10">
    <source>
        <dbReference type="ARBA" id="ARBA00023295"/>
    </source>
</evidence>
<keyword evidence="11" id="KW-0961">Cell wall biogenesis/degradation</keyword>
<dbReference type="OrthoDB" id="6727952at2759"/>
<evidence type="ECO:0000256" key="1">
    <source>
        <dbReference type="ARBA" id="ARBA00004613"/>
    </source>
</evidence>
<evidence type="ECO:0000256" key="3">
    <source>
        <dbReference type="ARBA" id="ARBA00012736"/>
    </source>
</evidence>
<keyword evidence="5 14" id="KW-0732">Signal</keyword>
<protein>
    <recommendedName>
        <fullName evidence="3">endo-polygalacturonase</fullName>
        <ecNumber evidence="3">3.2.1.15</ecNumber>
    </recommendedName>
</protein>
<comment type="catalytic activity">
    <reaction evidence="12">
        <text>(1,4-alpha-D-galacturonosyl)n+m + H2O = (1,4-alpha-D-galacturonosyl)n + (1,4-alpha-D-galacturonosyl)m.</text>
        <dbReference type="EC" id="3.2.1.15"/>
    </reaction>
</comment>
<keyword evidence="8" id="KW-1015">Disulfide bond</keyword>
<keyword evidence="9" id="KW-0325">Glycoprotein</keyword>
<dbReference type="PANTHER" id="PTHR31884:SF9">
    <property type="entry name" value="ENDOPOLYGALACTURONASE D-RELATED"/>
    <property type="match status" value="1"/>
</dbReference>
<evidence type="ECO:0000256" key="13">
    <source>
        <dbReference type="RuleBase" id="RU361169"/>
    </source>
</evidence>
<comment type="similarity">
    <text evidence="2 13">Belongs to the glycosyl hydrolase 28 family.</text>
</comment>
<dbReference type="GO" id="GO:0071555">
    <property type="term" value="P:cell wall organization"/>
    <property type="evidence" value="ECO:0007669"/>
    <property type="project" value="UniProtKB-KW"/>
</dbReference>
<dbReference type="EMBL" id="OU892277">
    <property type="protein sequence ID" value="CAG9760825.1"/>
    <property type="molecule type" value="Genomic_DNA"/>
</dbReference>
<feature type="signal peptide" evidence="14">
    <location>
        <begin position="1"/>
        <end position="21"/>
    </location>
</feature>
<dbReference type="InterPro" id="IPR000743">
    <property type="entry name" value="Glyco_hydro_28"/>
</dbReference>
<dbReference type="InterPro" id="IPR011050">
    <property type="entry name" value="Pectin_lyase_fold/virulence"/>
</dbReference>
<dbReference type="Gene3D" id="2.160.20.10">
    <property type="entry name" value="Single-stranded right-handed beta-helix, Pectin lyase-like"/>
    <property type="match status" value="1"/>
</dbReference>
<dbReference type="AlphaFoldDB" id="A0A9N9MFE3"/>